<protein>
    <submittedName>
        <fullName evidence="1">Flagellar biosynthesis protein</fullName>
    </submittedName>
</protein>
<evidence type="ECO:0000313" key="2">
    <source>
        <dbReference type="Proteomes" id="UP001364156"/>
    </source>
</evidence>
<accession>A0ABZ2HHP6</accession>
<keyword evidence="1" id="KW-0966">Cell projection</keyword>
<reference evidence="1 2" key="1">
    <citation type="submission" date="2023-10" db="EMBL/GenBank/DDBJ databases">
        <title>Roseovarius strain S88 nov., isolated from a marine algae.</title>
        <authorList>
            <person name="Lee M.W."/>
            <person name="Lee J.K."/>
            <person name="Kim J.M."/>
            <person name="Choi D.G."/>
            <person name="Baek J.H."/>
            <person name="Bayburt H."/>
            <person name="Jung J.J."/>
            <person name="Han D.M."/>
            <person name="Jeon C.O."/>
        </authorList>
    </citation>
    <scope>NUCLEOTIDE SEQUENCE [LARGE SCALE GENOMIC DNA]</scope>
    <source>
        <strain evidence="1 2">S88</strain>
    </source>
</reference>
<dbReference type="RefSeq" id="WP_338549665.1">
    <property type="nucleotide sequence ID" value="NZ_CP146069.1"/>
</dbReference>
<evidence type="ECO:0000313" key="1">
    <source>
        <dbReference type="EMBL" id="WWR46822.1"/>
    </source>
</evidence>
<keyword evidence="1" id="KW-0282">Flagellum</keyword>
<name>A0ABZ2HHP6_9RHOB</name>
<proteinExistence type="predicted"/>
<dbReference type="Proteomes" id="UP001364156">
    <property type="component" value="Chromosome"/>
</dbReference>
<organism evidence="1 2">
    <name type="scientific">Roseovarius phycicola</name>
    <dbReference type="NCBI Taxonomy" id="3080976"/>
    <lineage>
        <taxon>Bacteria</taxon>
        <taxon>Pseudomonadati</taxon>
        <taxon>Pseudomonadota</taxon>
        <taxon>Alphaproteobacteria</taxon>
        <taxon>Rhodobacterales</taxon>
        <taxon>Roseobacteraceae</taxon>
        <taxon>Roseovarius</taxon>
    </lineage>
</organism>
<sequence length="201" mass="22255">MSLSELLEDFSAVASGRMLEMSDVLLEEEKLTAFEKGYQAGWDDSNSARNEEHVSNSSELLDALQDMSRRLGESQIDVLRQMKPLLGSLVKTLLPVIARKTLAPKIAEILYDLLETHGHQPIQIFCAAHHLEDLQTSLMVHSNVPISISEDPQLVAGQVRINLGTVEERELDFKSVIDGIGEVIESFFEANAVEVKAKDVA</sequence>
<keyword evidence="2" id="KW-1185">Reference proteome</keyword>
<keyword evidence="1" id="KW-0969">Cilium</keyword>
<gene>
    <name evidence="1" type="ORF">RZ517_01170</name>
</gene>
<dbReference type="EMBL" id="CP146069">
    <property type="protein sequence ID" value="WWR46822.1"/>
    <property type="molecule type" value="Genomic_DNA"/>
</dbReference>